<keyword evidence="5" id="KW-0648">Protein biosynthesis</keyword>
<dbReference type="PANTHER" id="PTHR45989">
    <property type="entry name" value="TRANSLATION INITIATION FACTOR EIF-2B SUBUNIT GAMMA"/>
    <property type="match status" value="1"/>
</dbReference>
<name>A0A9P4SLG3_9PEZI</name>
<proteinExistence type="inferred from homology"/>
<keyword evidence="11" id="KW-1185">Reference proteome</keyword>
<comment type="subunit">
    <text evidence="8">Component of the translation initiation factor 2B (eIF2B) complex which is a heterodecamer of two sets of five different subunits: alpha, beta, gamma, delta and epsilon. Subunits alpha, beta and delta comprise a regulatory subcomplex and subunits epsilon and gamma comprise a catalytic subcomplex. Within the complex, the hexameric regulatory complex resides at the center, with the two heterodimeric catalytic subcomplexes bound on opposite sides.</text>
</comment>
<comment type="caution">
    <text evidence="10">The sequence shown here is derived from an EMBL/GenBank/DDBJ whole genome shotgun (WGS) entry which is preliminary data.</text>
</comment>
<gene>
    <name evidence="10" type="ORF">M501DRAFT_967591</name>
</gene>
<feature type="domain" description="Mannose-1-phosphate guanyltransferase C-terminal" evidence="9">
    <location>
        <begin position="436"/>
        <end position="495"/>
    </location>
</feature>
<dbReference type="InterPro" id="IPR056729">
    <property type="entry name" value="GMPPB_C"/>
</dbReference>
<keyword evidence="4 10" id="KW-0396">Initiation factor</keyword>
<organism evidence="10 11">
    <name type="scientific">Patellaria atrata CBS 101060</name>
    <dbReference type="NCBI Taxonomy" id="1346257"/>
    <lineage>
        <taxon>Eukaryota</taxon>
        <taxon>Fungi</taxon>
        <taxon>Dikarya</taxon>
        <taxon>Ascomycota</taxon>
        <taxon>Pezizomycotina</taxon>
        <taxon>Dothideomycetes</taxon>
        <taxon>Dothideomycetes incertae sedis</taxon>
        <taxon>Patellariales</taxon>
        <taxon>Patellariaceae</taxon>
        <taxon>Patellaria</taxon>
    </lineage>
</organism>
<dbReference type="Proteomes" id="UP000799429">
    <property type="component" value="Unassembled WGS sequence"/>
</dbReference>
<dbReference type="AlphaFoldDB" id="A0A9P4SLG3"/>
<dbReference type="CDD" id="cd04652">
    <property type="entry name" value="LbH_eIF2B_gamma_C"/>
    <property type="match status" value="1"/>
</dbReference>
<evidence type="ECO:0000256" key="5">
    <source>
        <dbReference type="ARBA" id="ARBA00022917"/>
    </source>
</evidence>
<evidence type="ECO:0000313" key="10">
    <source>
        <dbReference type="EMBL" id="KAF2843798.1"/>
    </source>
</evidence>
<dbReference type="GO" id="GO:0005829">
    <property type="term" value="C:cytosol"/>
    <property type="evidence" value="ECO:0007669"/>
    <property type="project" value="UniProtKB-SubCell"/>
</dbReference>
<dbReference type="GO" id="GO:0005085">
    <property type="term" value="F:guanyl-nucleotide exchange factor activity"/>
    <property type="evidence" value="ECO:0007669"/>
    <property type="project" value="TreeGrafter"/>
</dbReference>
<evidence type="ECO:0000256" key="8">
    <source>
        <dbReference type="ARBA" id="ARBA00046432"/>
    </source>
</evidence>
<dbReference type="GO" id="GO:0002183">
    <property type="term" value="P:cytoplasmic translational initiation"/>
    <property type="evidence" value="ECO:0007669"/>
    <property type="project" value="TreeGrafter"/>
</dbReference>
<evidence type="ECO:0000256" key="3">
    <source>
        <dbReference type="ARBA" id="ARBA00022490"/>
    </source>
</evidence>
<evidence type="ECO:0000256" key="4">
    <source>
        <dbReference type="ARBA" id="ARBA00022540"/>
    </source>
</evidence>
<evidence type="ECO:0000259" key="9">
    <source>
        <dbReference type="Pfam" id="PF25087"/>
    </source>
</evidence>
<dbReference type="InterPro" id="IPR029044">
    <property type="entry name" value="Nucleotide-diphossugar_trans"/>
</dbReference>
<protein>
    <recommendedName>
        <fullName evidence="6">Translation initiation factor eIF2B subunit gamma</fullName>
    </recommendedName>
    <alternativeName>
        <fullName evidence="7">eIF2B GDP-GTP exchange factor subunit gamma</fullName>
    </alternativeName>
</protein>
<dbReference type="OrthoDB" id="10250549at2759"/>
<reference evidence="10" key="1">
    <citation type="journal article" date="2020" name="Stud. Mycol.">
        <title>101 Dothideomycetes genomes: a test case for predicting lifestyles and emergence of pathogens.</title>
        <authorList>
            <person name="Haridas S."/>
            <person name="Albert R."/>
            <person name="Binder M."/>
            <person name="Bloem J."/>
            <person name="Labutti K."/>
            <person name="Salamov A."/>
            <person name="Andreopoulos B."/>
            <person name="Baker S."/>
            <person name="Barry K."/>
            <person name="Bills G."/>
            <person name="Bluhm B."/>
            <person name="Cannon C."/>
            <person name="Castanera R."/>
            <person name="Culley D."/>
            <person name="Daum C."/>
            <person name="Ezra D."/>
            <person name="Gonzalez J."/>
            <person name="Henrissat B."/>
            <person name="Kuo A."/>
            <person name="Liang C."/>
            <person name="Lipzen A."/>
            <person name="Lutzoni F."/>
            <person name="Magnuson J."/>
            <person name="Mondo S."/>
            <person name="Nolan M."/>
            <person name="Ohm R."/>
            <person name="Pangilinan J."/>
            <person name="Park H.-J."/>
            <person name="Ramirez L."/>
            <person name="Alfaro M."/>
            <person name="Sun H."/>
            <person name="Tritt A."/>
            <person name="Yoshinaga Y."/>
            <person name="Zwiers L.-H."/>
            <person name="Turgeon B."/>
            <person name="Goodwin S."/>
            <person name="Spatafora J."/>
            <person name="Crous P."/>
            <person name="Grigoriev I."/>
        </authorList>
    </citation>
    <scope>NUCLEOTIDE SEQUENCE</scope>
    <source>
        <strain evidence="10">CBS 101060</strain>
    </source>
</reference>
<dbReference type="GO" id="GO:0003743">
    <property type="term" value="F:translation initiation factor activity"/>
    <property type="evidence" value="ECO:0007669"/>
    <property type="project" value="UniProtKB-KW"/>
</dbReference>
<evidence type="ECO:0000256" key="1">
    <source>
        <dbReference type="ARBA" id="ARBA00004514"/>
    </source>
</evidence>
<dbReference type="PANTHER" id="PTHR45989:SF1">
    <property type="entry name" value="TRANSLATION INITIATION FACTOR EIF-2B SUBUNIT GAMMA"/>
    <property type="match status" value="1"/>
</dbReference>
<dbReference type="SUPFAM" id="SSF53448">
    <property type="entry name" value="Nucleotide-diphospho-sugar transferases"/>
    <property type="match status" value="1"/>
</dbReference>
<dbReference type="GO" id="GO:0005851">
    <property type="term" value="C:eukaryotic translation initiation factor 2B complex"/>
    <property type="evidence" value="ECO:0007669"/>
    <property type="project" value="TreeGrafter"/>
</dbReference>
<dbReference type="InterPro" id="IPR051960">
    <property type="entry name" value="eIF2B_gamma"/>
</dbReference>
<evidence type="ECO:0000256" key="7">
    <source>
        <dbReference type="ARBA" id="ARBA00044229"/>
    </source>
</evidence>
<evidence type="ECO:0000313" key="11">
    <source>
        <dbReference type="Proteomes" id="UP000799429"/>
    </source>
</evidence>
<sequence>MPHATGPSAGFQAIILCGPGVSLTTFTSNPKDFPKALIPIANRPMVWYPLEWCYRMGVTDITLITPPESEAALEAALSQNPHLTSLPTPKPDILAPKDLTQTTSTGEIFRFPEVREAITGDFIVLPCDLVCELNGALLAETWLINQAAFGGSAAHINDTRILQTSNGGEKNGRRGGLGVWFQTKCETSVKGEETDFIITAPLQKPVVPPPVGSLIPEISNLVYSVPTDTLKDIIEAEKSFPIRHALLRKHAKIKMYTTYRDSHLYFFPHWVLDMIAKNEKFDSVSEDVLGWWAKAGWQDGLADKLGLNEILDNTGDDGGEDAMVSSGILEDTVDVASLSTTQASTEPSRTFASRVSSIASDLSVPSILAYVQPSSPTLPLIRRVDTVPLLLSVSLRLAKLSSIADAGKEASPFAHTTKIAHPEAVPRRCRVETQDSLLAENVTVEEKVNIKESVIGANCKIGEGARLLRCLLMEGAVVGENVQLTGCVLGRRCHIVGGPAKGDEKTNLKDCEVQEGFHVEWGSKCRPTSFF</sequence>
<dbReference type="EMBL" id="MU006089">
    <property type="protein sequence ID" value="KAF2843798.1"/>
    <property type="molecule type" value="Genomic_DNA"/>
</dbReference>
<comment type="similarity">
    <text evidence="2">Belongs to the eIF-2B gamma/epsilon subunits family.</text>
</comment>
<dbReference type="Gene3D" id="3.90.550.10">
    <property type="entry name" value="Spore Coat Polysaccharide Biosynthesis Protein SpsA, Chain A"/>
    <property type="match status" value="1"/>
</dbReference>
<dbReference type="Gene3D" id="2.160.10.10">
    <property type="entry name" value="Hexapeptide repeat proteins"/>
    <property type="match status" value="1"/>
</dbReference>
<keyword evidence="3" id="KW-0963">Cytoplasm</keyword>
<accession>A0A9P4SLG3</accession>
<evidence type="ECO:0000256" key="6">
    <source>
        <dbReference type="ARBA" id="ARBA00044196"/>
    </source>
</evidence>
<dbReference type="Pfam" id="PF25087">
    <property type="entry name" value="GMPPB_C"/>
    <property type="match status" value="1"/>
</dbReference>
<comment type="subcellular location">
    <subcellularLocation>
        <location evidence="1">Cytoplasm</location>
        <location evidence="1">Cytosol</location>
    </subcellularLocation>
</comment>
<evidence type="ECO:0000256" key="2">
    <source>
        <dbReference type="ARBA" id="ARBA00007878"/>
    </source>
</evidence>